<dbReference type="PANTHER" id="PTHR34472:SF1">
    <property type="entry name" value="SULFUR CARRIER PROTEIN THIS"/>
    <property type="match status" value="1"/>
</dbReference>
<dbReference type="PANTHER" id="PTHR34472">
    <property type="entry name" value="SULFUR CARRIER PROTEIN THIS"/>
    <property type="match status" value="1"/>
</dbReference>
<evidence type="ECO:0000313" key="2">
    <source>
        <dbReference type="Proteomes" id="UP000664303"/>
    </source>
</evidence>
<evidence type="ECO:0000313" key="1">
    <source>
        <dbReference type="EMBL" id="MBN7798702.1"/>
    </source>
</evidence>
<dbReference type="InterPro" id="IPR016155">
    <property type="entry name" value="Mopterin_synth/thiamin_S_b"/>
</dbReference>
<gene>
    <name evidence="1" type="primary">thiS</name>
    <name evidence="1" type="ORF">JYP50_19020</name>
</gene>
<protein>
    <submittedName>
        <fullName evidence="1">Sulfur carrier protein ThiS</fullName>
    </submittedName>
</protein>
<organism evidence="1 2">
    <name type="scientific">Parahaliea mediterranea</name>
    <dbReference type="NCBI Taxonomy" id="651086"/>
    <lineage>
        <taxon>Bacteria</taxon>
        <taxon>Pseudomonadati</taxon>
        <taxon>Pseudomonadota</taxon>
        <taxon>Gammaproteobacteria</taxon>
        <taxon>Cellvibrionales</taxon>
        <taxon>Halieaceae</taxon>
        <taxon>Parahaliea</taxon>
    </lineage>
</organism>
<dbReference type="InterPro" id="IPR010035">
    <property type="entry name" value="Thi_S"/>
</dbReference>
<dbReference type="InterPro" id="IPR003749">
    <property type="entry name" value="ThiS/MoaD-like"/>
</dbReference>
<proteinExistence type="predicted"/>
<dbReference type="InterPro" id="IPR012675">
    <property type="entry name" value="Beta-grasp_dom_sf"/>
</dbReference>
<name>A0A939DJQ3_9GAMM</name>
<dbReference type="RefSeq" id="WP_206562148.1">
    <property type="nucleotide sequence ID" value="NZ_JAFKCZ010000017.1"/>
</dbReference>
<dbReference type="Proteomes" id="UP000664303">
    <property type="component" value="Unassembled WGS sequence"/>
</dbReference>
<dbReference type="CDD" id="cd00565">
    <property type="entry name" value="Ubl_ThiS"/>
    <property type="match status" value="1"/>
</dbReference>
<dbReference type="Pfam" id="PF02597">
    <property type="entry name" value="ThiS"/>
    <property type="match status" value="1"/>
</dbReference>
<sequence>MSIHITLNGSRTSVADATTLRQLVRWHSPEEPAVAVALNQRFIPRSEHGDVHLSEGDEVELVTPMQGG</sequence>
<dbReference type="Gene3D" id="3.10.20.30">
    <property type="match status" value="1"/>
</dbReference>
<reference evidence="1" key="1">
    <citation type="submission" date="2021-02" db="EMBL/GenBank/DDBJ databases">
        <title>PHA producing bacteria isolated from coastal sediment in Guangdong, Shenzhen.</title>
        <authorList>
            <person name="Zheng W."/>
            <person name="Yu S."/>
            <person name="Huang Y."/>
        </authorList>
    </citation>
    <scope>NUCLEOTIDE SEQUENCE</scope>
    <source>
        <strain evidence="1">TN14-10</strain>
    </source>
</reference>
<keyword evidence="2" id="KW-1185">Reference proteome</keyword>
<accession>A0A939DJQ3</accession>
<dbReference type="AlphaFoldDB" id="A0A939DJQ3"/>
<comment type="caution">
    <text evidence="1">The sequence shown here is derived from an EMBL/GenBank/DDBJ whole genome shotgun (WGS) entry which is preliminary data.</text>
</comment>
<dbReference type="EMBL" id="JAFKCZ010000017">
    <property type="protein sequence ID" value="MBN7798702.1"/>
    <property type="molecule type" value="Genomic_DNA"/>
</dbReference>
<dbReference type="SUPFAM" id="SSF54285">
    <property type="entry name" value="MoaD/ThiS"/>
    <property type="match status" value="1"/>
</dbReference>
<dbReference type="NCBIfam" id="TIGR01683">
    <property type="entry name" value="thiS"/>
    <property type="match status" value="1"/>
</dbReference>